<dbReference type="Proteomes" id="UP001519363">
    <property type="component" value="Unassembled WGS sequence"/>
</dbReference>
<dbReference type="EMBL" id="JAGIOO010000001">
    <property type="protein sequence ID" value="MBP2474790.1"/>
    <property type="molecule type" value="Genomic_DNA"/>
</dbReference>
<dbReference type="RefSeq" id="WP_143342666.1">
    <property type="nucleotide sequence ID" value="NZ_JAGIOO010000001.1"/>
</dbReference>
<gene>
    <name evidence="1" type="ORF">JOF53_003662</name>
</gene>
<sequence>MTQPTVTTDLDVEINHGQVYIYAQPPWADDPSNNAVLRALDDARQSGRFVGVADALVDLVTPVQWNFHAPMRIEIWSLEPPADDGAWDQVVDVDLDVPNGRLWFEGSGGREPIPCDVPAGTYRARVSGRGYTEAANGAEGLDSYRLRLWPRGDETSPALRKSWPGWQNVT</sequence>
<protein>
    <submittedName>
        <fullName evidence="1">Uncharacterized protein</fullName>
    </submittedName>
</protein>
<comment type="caution">
    <text evidence="1">The sequence shown here is derived from an EMBL/GenBank/DDBJ whole genome shotgun (WGS) entry which is preliminary data.</text>
</comment>
<evidence type="ECO:0000313" key="2">
    <source>
        <dbReference type="Proteomes" id="UP001519363"/>
    </source>
</evidence>
<proteinExistence type="predicted"/>
<reference evidence="1 2" key="1">
    <citation type="submission" date="2021-03" db="EMBL/GenBank/DDBJ databases">
        <title>Sequencing the genomes of 1000 actinobacteria strains.</title>
        <authorList>
            <person name="Klenk H.-P."/>
        </authorList>
    </citation>
    <scope>NUCLEOTIDE SEQUENCE [LARGE SCALE GENOMIC DNA]</scope>
    <source>
        <strain evidence="1 2">DSM 44580</strain>
    </source>
</reference>
<accession>A0ABS5AGK4</accession>
<evidence type="ECO:0000313" key="1">
    <source>
        <dbReference type="EMBL" id="MBP2474790.1"/>
    </source>
</evidence>
<organism evidence="1 2">
    <name type="scientific">Crossiella equi</name>
    <dbReference type="NCBI Taxonomy" id="130796"/>
    <lineage>
        <taxon>Bacteria</taxon>
        <taxon>Bacillati</taxon>
        <taxon>Actinomycetota</taxon>
        <taxon>Actinomycetes</taxon>
        <taxon>Pseudonocardiales</taxon>
        <taxon>Pseudonocardiaceae</taxon>
        <taxon>Crossiella</taxon>
    </lineage>
</organism>
<keyword evidence="2" id="KW-1185">Reference proteome</keyword>
<name>A0ABS5AGK4_9PSEU</name>